<evidence type="ECO:0000256" key="2">
    <source>
        <dbReference type="SAM" id="MobiDB-lite"/>
    </source>
</evidence>
<reference evidence="5 6" key="1">
    <citation type="submission" date="2018-05" db="EMBL/GenBank/DDBJ databases">
        <title>Streptomyces venezuelae.</title>
        <authorList>
            <person name="Kim W."/>
            <person name="Lee N."/>
            <person name="Cho B.-K."/>
        </authorList>
    </citation>
    <scope>NUCLEOTIDE SEQUENCE [LARGE SCALE GENOMIC DNA]</scope>
    <source>
        <strain evidence="5 6">ATCC 21018</strain>
    </source>
</reference>
<dbReference type="SUPFAM" id="SSF52799">
    <property type="entry name" value="(Phosphotyrosine protein) phosphatases II"/>
    <property type="match status" value="1"/>
</dbReference>
<dbReference type="RefSeq" id="WP_150256291.1">
    <property type="nucleotide sequence ID" value="NZ_CP029189.1"/>
</dbReference>
<dbReference type="PROSITE" id="PS50206">
    <property type="entry name" value="RHODANESE_3"/>
    <property type="match status" value="1"/>
</dbReference>
<sequence length="260" mass="29091">MERHVEFERLHNFRDLGGYRSADGRTVRWGTVYRADSLGKLAGGDWERFLELGIGTVIDLRYPWEIEAKGRVPEAERFRYVNLSIEHRPYDQAEIDPDIDPWRYLADRFAEVTEDGAGEIRQVLEEVAHAPGPVVFHCTSGKDRTGLIGVFVLTLLGVDRADVLADFALTELATERLAADWRAANPGRTMKWPSYGRAPAVIMELVLADLEARYGSVHGYLTDRVGLPERTVQRLRSRLLTGGGDNDGGDSGAVEDHRAT</sequence>
<dbReference type="EMBL" id="CP029189">
    <property type="protein sequence ID" value="QES53501.1"/>
    <property type="molecule type" value="Genomic_DNA"/>
</dbReference>
<dbReference type="InterPro" id="IPR016130">
    <property type="entry name" value="Tyr_Pase_AS"/>
</dbReference>
<feature type="region of interest" description="Disordered" evidence="2">
    <location>
        <begin position="239"/>
        <end position="260"/>
    </location>
</feature>
<dbReference type="AlphaFoldDB" id="A0A5P2DJL5"/>
<gene>
    <name evidence="5" type="ORF">DEJ51_03945</name>
</gene>
<evidence type="ECO:0000313" key="5">
    <source>
        <dbReference type="EMBL" id="QES53501.1"/>
    </source>
</evidence>
<dbReference type="Gene3D" id="3.90.190.10">
    <property type="entry name" value="Protein tyrosine phosphatase superfamily"/>
    <property type="match status" value="1"/>
</dbReference>
<accession>A0A5P2DJL5</accession>
<dbReference type="InterPro" id="IPR001763">
    <property type="entry name" value="Rhodanese-like_dom"/>
</dbReference>
<feature type="compositionally biased region" description="Gly residues" evidence="2">
    <location>
        <begin position="241"/>
        <end position="251"/>
    </location>
</feature>
<name>A0A5P2DJL5_STRVZ</name>
<evidence type="ECO:0000259" key="4">
    <source>
        <dbReference type="PROSITE" id="PS50206"/>
    </source>
</evidence>
<evidence type="ECO:0000256" key="1">
    <source>
        <dbReference type="ARBA" id="ARBA00013064"/>
    </source>
</evidence>
<dbReference type="PROSITE" id="PS00383">
    <property type="entry name" value="TYR_PHOSPHATASE_1"/>
    <property type="match status" value="1"/>
</dbReference>
<dbReference type="PROSITE" id="PS50056">
    <property type="entry name" value="TYR_PHOSPHATASE_2"/>
    <property type="match status" value="1"/>
</dbReference>
<feature type="domain" description="Tyrosine specific protein phosphatases" evidence="3">
    <location>
        <begin position="114"/>
        <end position="164"/>
    </location>
</feature>
<evidence type="ECO:0000313" key="6">
    <source>
        <dbReference type="Proteomes" id="UP000324101"/>
    </source>
</evidence>
<dbReference type="GO" id="GO:0004725">
    <property type="term" value="F:protein tyrosine phosphatase activity"/>
    <property type="evidence" value="ECO:0007669"/>
    <property type="project" value="UniProtKB-EC"/>
</dbReference>
<dbReference type="InterPro" id="IPR000387">
    <property type="entry name" value="Tyr_Pase_dom"/>
</dbReference>
<proteinExistence type="predicted"/>
<organism evidence="5 6">
    <name type="scientific">Streptomyces venezuelae</name>
    <dbReference type="NCBI Taxonomy" id="54571"/>
    <lineage>
        <taxon>Bacteria</taxon>
        <taxon>Bacillati</taxon>
        <taxon>Actinomycetota</taxon>
        <taxon>Actinomycetes</taxon>
        <taxon>Kitasatosporales</taxon>
        <taxon>Streptomycetaceae</taxon>
        <taxon>Streptomyces</taxon>
    </lineage>
</organism>
<dbReference type="InterPro" id="IPR026893">
    <property type="entry name" value="Tyr/Ser_Pase_IphP-type"/>
</dbReference>
<dbReference type="OrthoDB" id="1188001at2"/>
<dbReference type="InterPro" id="IPR029021">
    <property type="entry name" value="Prot-tyrosine_phosphatase-like"/>
</dbReference>
<dbReference type="Proteomes" id="UP000324101">
    <property type="component" value="Chromosome"/>
</dbReference>
<protein>
    <recommendedName>
        <fullName evidence="1">protein-tyrosine-phosphatase</fullName>
        <ecNumber evidence="1">3.1.3.48</ecNumber>
    </recommendedName>
</protein>
<feature type="domain" description="Rhodanese" evidence="4">
    <location>
        <begin position="56"/>
        <end position="176"/>
    </location>
</feature>
<dbReference type="Pfam" id="PF13350">
    <property type="entry name" value="Y_phosphatase3"/>
    <property type="match status" value="1"/>
</dbReference>
<dbReference type="EC" id="3.1.3.48" evidence="1"/>
<evidence type="ECO:0000259" key="3">
    <source>
        <dbReference type="PROSITE" id="PS50056"/>
    </source>
</evidence>